<dbReference type="EMBL" id="HBUF01507348">
    <property type="protein sequence ID" value="CAG6745967.1"/>
    <property type="molecule type" value="Transcribed_RNA"/>
</dbReference>
<protein>
    <submittedName>
        <fullName evidence="2">Uncharacterized protein</fullName>
    </submittedName>
</protein>
<accession>A0A8D8ZEL9</accession>
<keyword evidence="1" id="KW-1133">Transmembrane helix</keyword>
<dbReference type="AlphaFoldDB" id="A0A8D8ZEL9"/>
<feature type="transmembrane region" description="Helical" evidence="1">
    <location>
        <begin position="107"/>
        <end position="122"/>
    </location>
</feature>
<reference evidence="2" key="1">
    <citation type="submission" date="2021-05" db="EMBL/GenBank/DDBJ databases">
        <authorList>
            <person name="Alioto T."/>
            <person name="Alioto T."/>
            <person name="Gomez Garrido J."/>
        </authorList>
    </citation>
    <scope>NUCLEOTIDE SEQUENCE</scope>
</reference>
<organism evidence="2">
    <name type="scientific">Cacopsylla melanoneura</name>
    <dbReference type="NCBI Taxonomy" id="428564"/>
    <lineage>
        <taxon>Eukaryota</taxon>
        <taxon>Metazoa</taxon>
        <taxon>Ecdysozoa</taxon>
        <taxon>Arthropoda</taxon>
        <taxon>Hexapoda</taxon>
        <taxon>Insecta</taxon>
        <taxon>Pterygota</taxon>
        <taxon>Neoptera</taxon>
        <taxon>Paraneoptera</taxon>
        <taxon>Hemiptera</taxon>
        <taxon>Sternorrhyncha</taxon>
        <taxon>Psylloidea</taxon>
        <taxon>Psyllidae</taxon>
        <taxon>Psyllinae</taxon>
        <taxon>Cacopsylla</taxon>
    </lineage>
</organism>
<name>A0A8D8ZEL9_9HEMI</name>
<keyword evidence="1" id="KW-0472">Membrane</keyword>
<keyword evidence="1" id="KW-0812">Transmembrane</keyword>
<proteinExistence type="predicted"/>
<evidence type="ECO:0000313" key="2">
    <source>
        <dbReference type="EMBL" id="CAG6745967.1"/>
    </source>
</evidence>
<sequence length="125" mass="14846">MFINSSINSTGCFPNVLPMAVNSYPINATFLERRYLIFHIIQFVFKIIISIKCNSNIFSFLNSLSYFIRWFTCEEYRSPFLRSIRRTSGMVQVFFVNKFLKMNIKQFYNGFFFIAVIGSYLIDYI</sequence>
<evidence type="ECO:0000256" key="1">
    <source>
        <dbReference type="SAM" id="Phobius"/>
    </source>
</evidence>